<keyword evidence="5" id="KW-0547">Nucleotide-binding</keyword>
<dbReference type="InterPro" id="IPR036890">
    <property type="entry name" value="HATPase_C_sf"/>
</dbReference>
<keyword evidence="9" id="KW-0472">Membrane</keyword>
<evidence type="ECO:0000259" key="10">
    <source>
        <dbReference type="Pfam" id="PF07730"/>
    </source>
</evidence>
<dbReference type="PANTHER" id="PTHR24421:SF10">
    <property type="entry name" value="NITRATE_NITRITE SENSOR PROTEIN NARQ"/>
    <property type="match status" value="1"/>
</dbReference>
<feature type="transmembrane region" description="Helical" evidence="9">
    <location>
        <begin position="298"/>
        <end position="317"/>
    </location>
</feature>
<keyword evidence="9" id="KW-0812">Transmembrane</keyword>
<protein>
    <recommendedName>
        <fullName evidence="2">histidine kinase</fullName>
        <ecNumber evidence="2">2.7.13.3</ecNumber>
    </recommendedName>
</protein>
<feature type="transmembrane region" description="Helical" evidence="9">
    <location>
        <begin position="89"/>
        <end position="111"/>
    </location>
</feature>
<evidence type="ECO:0000256" key="6">
    <source>
        <dbReference type="ARBA" id="ARBA00022777"/>
    </source>
</evidence>
<dbReference type="Pfam" id="PF07730">
    <property type="entry name" value="HisKA_3"/>
    <property type="match status" value="1"/>
</dbReference>
<keyword evidence="4" id="KW-0808">Transferase</keyword>
<evidence type="ECO:0000256" key="2">
    <source>
        <dbReference type="ARBA" id="ARBA00012438"/>
    </source>
</evidence>
<evidence type="ECO:0000256" key="9">
    <source>
        <dbReference type="SAM" id="Phobius"/>
    </source>
</evidence>
<feature type="transmembrane region" description="Helical" evidence="9">
    <location>
        <begin position="21"/>
        <end position="51"/>
    </location>
</feature>
<dbReference type="PANTHER" id="PTHR24421">
    <property type="entry name" value="NITRATE/NITRITE SENSOR PROTEIN NARX-RELATED"/>
    <property type="match status" value="1"/>
</dbReference>
<dbReference type="SUPFAM" id="SSF55874">
    <property type="entry name" value="ATPase domain of HSP90 chaperone/DNA topoisomerase II/histidine kinase"/>
    <property type="match status" value="1"/>
</dbReference>
<dbReference type="AlphaFoldDB" id="A0A917FPY0"/>
<keyword evidence="3" id="KW-0597">Phosphoprotein</keyword>
<dbReference type="CDD" id="cd16917">
    <property type="entry name" value="HATPase_UhpB-NarQ-NarX-like"/>
    <property type="match status" value="1"/>
</dbReference>
<dbReference type="InterPro" id="IPR050482">
    <property type="entry name" value="Sensor_HK_TwoCompSys"/>
</dbReference>
<reference evidence="11" key="2">
    <citation type="submission" date="2020-09" db="EMBL/GenBank/DDBJ databases">
        <authorList>
            <person name="Sun Q."/>
            <person name="Zhou Y."/>
        </authorList>
    </citation>
    <scope>NUCLEOTIDE SEQUENCE</scope>
    <source>
        <strain evidence="11">CGMCC 1.12726</strain>
    </source>
</reference>
<dbReference type="RefSeq" id="WP_188449774.1">
    <property type="nucleotide sequence ID" value="NZ_BMFO01000003.1"/>
</dbReference>
<name>A0A917FPY0_9GAMM</name>
<keyword evidence="12" id="KW-1185">Reference proteome</keyword>
<evidence type="ECO:0000256" key="8">
    <source>
        <dbReference type="ARBA" id="ARBA00023012"/>
    </source>
</evidence>
<dbReference type="Gene3D" id="3.30.565.10">
    <property type="entry name" value="Histidine kinase-like ATPase, C-terminal domain"/>
    <property type="match status" value="1"/>
</dbReference>
<dbReference type="GO" id="GO:0046983">
    <property type="term" value="F:protein dimerization activity"/>
    <property type="evidence" value="ECO:0007669"/>
    <property type="project" value="InterPro"/>
</dbReference>
<keyword evidence="9" id="KW-1133">Transmembrane helix</keyword>
<evidence type="ECO:0000256" key="7">
    <source>
        <dbReference type="ARBA" id="ARBA00022840"/>
    </source>
</evidence>
<dbReference type="InterPro" id="IPR011712">
    <property type="entry name" value="Sig_transdc_His_kin_sub3_dim/P"/>
</dbReference>
<comment type="caution">
    <text evidence="11">The sequence shown here is derived from an EMBL/GenBank/DDBJ whole genome shotgun (WGS) entry which is preliminary data.</text>
</comment>
<evidence type="ECO:0000256" key="5">
    <source>
        <dbReference type="ARBA" id="ARBA00022741"/>
    </source>
</evidence>
<evidence type="ECO:0000313" key="12">
    <source>
        <dbReference type="Proteomes" id="UP000632858"/>
    </source>
</evidence>
<evidence type="ECO:0000256" key="1">
    <source>
        <dbReference type="ARBA" id="ARBA00000085"/>
    </source>
</evidence>
<dbReference type="GO" id="GO:0005524">
    <property type="term" value="F:ATP binding"/>
    <property type="evidence" value="ECO:0007669"/>
    <property type="project" value="UniProtKB-KW"/>
</dbReference>
<dbReference type="EMBL" id="BMFO01000003">
    <property type="protein sequence ID" value="GGF95285.1"/>
    <property type="molecule type" value="Genomic_DNA"/>
</dbReference>
<comment type="catalytic activity">
    <reaction evidence="1">
        <text>ATP + protein L-histidine = ADP + protein N-phospho-L-histidine.</text>
        <dbReference type="EC" id="2.7.13.3"/>
    </reaction>
</comment>
<feature type="transmembrane region" description="Helical" evidence="9">
    <location>
        <begin position="180"/>
        <end position="206"/>
    </location>
</feature>
<reference evidence="11" key="1">
    <citation type="journal article" date="2014" name="Int. J. Syst. Evol. Microbiol.">
        <title>Complete genome sequence of Corynebacterium casei LMG S-19264T (=DSM 44701T), isolated from a smear-ripened cheese.</title>
        <authorList>
            <consortium name="US DOE Joint Genome Institute (JGI-PGF)"/>
            <person name="Walter F."/>
            <person name="Albersmeier A."/>
            <person name="Kalinowski J."/>
            <person name="Ruckert C."/>
        </authorList>
    </citation>
    <scope>NUCLEOTIDE SEQUENCE</scope>
    <source>
        <strain evidence="11">CGMCC 1.12726</strain>
    </source>
</reference>
<keyword evidence="6" id="KW-0418">Kinase</keyword>
<sequence length="579" mass="63943">MIEWLKSSREDRRLPPLKWALAFAFGQLLFTHFGFYHWLIQAGLMFAVLWVRPSREFPVWYAVNTACFTLNAWKNLWLRGQSDMPFLGLWPSLELFLLGTMAMPPLVYAAVQSLKARGIRPQDGNSFRGMSYLLGSGLLAAVLLTAKDVAYVLTDGKVSEVKAGRIIGTEALSLSNAVELLGSFVISHFMGAFIGIMIVAPLVMWIAVPAFRVGSGHLLKRAALTLLPVAALISLALFNSHESRFFGLLQVLMLAAVVVFSFFHGWRGAAVSVVLVSLMISVDNHLDPLSGDPKQMQLYVSIVGALALLFGAAMDELKAREADLEQRQADLYRASMQKQELLDQLIDASRRSMQAQDAERQRIALELHDEIGQSITALQIHLNLLQVELHQQGKGVLAGRLTDIAEKIGEGVRGVVMDLAPIELAELGLYMALAHGSSARIARQAGLQYDVAFRGRIDDLDRLDASTALAAYRIVQESLTNVVKHAHAASCRVTLALRQWHGEWLLFVTVQDDGVGLARGVKAERCFVSIRDRALAFSGRLHVRSRYGLRIHVLLRQPAAVTGNRRDRRRPTSASSAPI</sequence>
<dbReference type="Proteomes" id="UP000632858">
    <property type="component" value="Unassembled WGS sequence"/>
</dbReference>
<proteinExistence type="predicted"/>
<dbReference type="Gene3D" id="1.20.5.1930">
    <property type="match status" value="1"/>
</dbReference>
<organism evidence="11 12">
    <name type="scientific">Arenimonas maotaiensis</name>
    <dbReference type="NCBI Taxonomy" id="1446479"/>
    <lineage>
        <taxon>Bacteria</taxon>
        <taxon>Pseudomonadati</taxon>
        <taxon>Pseudomonadota</taxon>
        <taxon>Gammaproteobacteria</taxon>
        <taxon>Lysobacterales</taxon>
        <taxon>Lysobacteraceae</taxon>
        <taxon>Arenimonas</taxon>
    </lineage>
</organism>
<dbReference type="GO" id="GO:0000155">
    <property type="term" value="F:phosphorelay sensor kinase activity"/>
    <property type="evidence" value="ECO:0007669"/>
    <property type="project" value="InterPro"/>
</dbReference>
<evidence type="ECO:0000313" key="11">
    <source>
        <dbReference type="EMBL" id="GGF95285.1"/>
    </source>
</evidence>
<evidence type="ECO:0000256" key="4">
    <source>
        <dbReference type="ARBA" id="ARBA00022679"/>
    </source>
</evidence>
<feature type="transmembrane region" description="Helical" evidence="9">
    <location>
        <begin position="218"/>
        <end position="238"/>
    </location>
</feature>
<feature type="domain" description="Signal transduction histidine kinase subgroup 3 dimerisation and phosphoacceptor" evidence="10">
    <location>
        <begin position="359"/>
        <end position="412"/>
    </location>
</feature>
<evidence type="ECO:0000256" key="3">
    <source>
        <dbReference type="ARBA" id="ARBA00022553"/>
    </source>
</evidence>
<feature type="transmembrane region" description="Helical" evidence="9">
    <location>
        <begin position="244"/>
        <end position="263"/>
    </location>
</feature>
<gene>
    <name evidence="11" type="ORF">GCM10010960_16220</name>
</gene>
<dbReference type="EC" id="2.7.13.3" evidence="2"/>
<keyword evidence="8" id="KW-0902">Two-component regulatory system</keyword>
<keyword evidence="7" id="KW-0067">ATP-binding</keyword>
<accession>A0A917FPY0</accession>
<dbReference type="GO" id="GO:0016020">
    <property type="term" value="C:membrane"/>
    <property type="evidence" value="ECO:0007669"/>
    <property type="project" value="InterPro"/>
</dbReference>